<reference evidence="5" key="1">
    <citation type="submission" date="2020-01" db="EMBL/GenBank/DDBJ databases">
        <title>Genome sequence of Kobresia littledalei, the first chromosome-level genome in the family Cyperaceae.</title>
        <authorList>
            <person name="Qu G."/>
        </authorList>
    </citation>
    <scope>NUCLEOTIDE SEQUENCE</scope>
    <source>
        <strain evidence="5">C.B.Clarke</strain>
        <tissue evidence="5">Leaf</tissue>
    </source>
</reference>
<dbReference type="InterPro" id="IPR001752">
    <property type="entry name" value="Kinesin_motor_dom"/>
</dbReference>
<evidence type="ECO:0000313" key="5">
    <source>
        <dbReference type="EMBL" id="KAF3332480.1"/>
    </source>
</evidence>
<dbReference type="AlphaFoldDB" id="A0A833QSG5"/>
<dbReference type="PROSITE" id="PS50067">
    <property type="entry name" value="KINESIN_MOTOR_2"/>
    <property type="match status" value="1"/>
</dbReference>
<evidence type="ECO:0000313" key="6">
    <source>
        <dbReference type="Proteomes" id="UP000623129"/>
    </source>
</evidence>
<dbReference type="Pfam" id="PF00225">
    <property type="entry name" value="Kinesin"/>
    <property type="match status" value="1"/>
</dbReference>
<keyword evidence="1" id="KW-0493">Microtubule</keyword>
<keyword evidence="2 3" id="KW-0505">Motor protein</keyword>
<proteinExistence type="inferred from homology"/>
<dbReference type="Proteomes" id="UP000623129">
    <property type="component" value="Unassembled WGS sequence"/>
</dbReference>
<dbReference type="GO" id="GO:0005524">
    <property type="term" value="F:ATP binding"/>
    <property type="evidence" value="ECO:0007669"/>
    <property type="project" value="UniProtKB-UniRule"/>
</dbReference>
<name>A0A833QSG5_9POAL</name>
<keyword evidence="6" id="KW-1185">Reference proteome</keyword>
<comment type="caution">
    <text evidence="5">The sequence shown here is derived from an EMBL/GenBank/DDBJ whole genome shotgun (WGS) entry which is preliminary data.</text>
</comment>
<protein>
    <submittedName>
        <fullName evidence="5">Putative kinesin</fullName>
    </submittedName>
</protein>
<dbReference type="Gene3D" id="3.40.850.10">
    <property type="entry name" value="Kinesin motor domain"/>
    <property type="match status" value="1"/>
</dbReference>
<evidence type="ECO:0000256" key="2">
    <source>
        <dbReference type="ARBA" id="ARBA00023175"/>
    </source>
</evidence>
<dbReference type="GO" id="GO:0007018">
    <property type="term" value="P:microtubule-based movement"/>
    <property type="evidence" value="ECO:0007669"/>
    <property type="project" value="InterPro"/>
</dbReference>
<evidence type="ECO:0000256" key="1">
    <source>
        <dbReference type="ARBA" id="ARBA00022701"/>
    </source>
</evidence>
<dbReference type="PANTHER" id="PTHR47972:SF14">
    <property type="entry name" value="KINESIN-LIKE PROTEIN KIN-14J"/>
    <property type="match status" value="1"/>
</dbReference>
<gene>
    <name evidence="5" type="ORF">FCM35_KLT02057</name>
</gene>
<dbReference type="InterPro" id="IPR036961">
    <property type="entry name" value="Kinesin_motor_dom_sf"/>
</dbReference>
<dbReference type="InterPro" id="IPR027417">
    <property type="entry name" value="P-loop_NTPase"/>
</dbReference>
<dbReference type="GO" id="GO:0005874">
    <property type="term" value="C:microtubule"/>
    <property type="evidence" value="ECO:0007669"/>
    <property type="project" value="UniProtKB-KW"/>
</dbReference>
<sequence>MKTTSELNLQFQDRRENIYQRFVDNQLYSAKGISGFIVILAEVFADIQPLIRSVLSGFNVCIFAYGQTGSGKTYTMSSNGLYNDQVRDLLSNDAMQKRYPFLI</sequence>
<evidence type="ECO:0000256" key="3">
    <source>
        <dbReference type="PROSITE-ProRule" id="PRU00283"/>
    </source>
</evidence>
<dbReference type="GO" id="GO:0008017">
    <property type="term" value="F:microtubule binding"/>
    <property type="evidence" value="ECO:0007669"/>
    <property type="project" value="InterPro"/>
</dbReference>
<keyword evidence="3" id="KW-0547">Nucleotide-binding</keyword>
<keyword evidence="3" id="KW-0067">ATP-binding</keyword>
<dbReference type="InterPro" id="IPR027640">
    <property type="entry name" value="Kinesin-like_fam"/>
</dbReference>
<dbReference type="PANTHER" id="PTHR47972">
    <property type="entry name" value="KINESIN-LIKE PROTEIN KLP-3"/>
    <property type="match status" value="1"/>
</dbReference>
<feature type="domain" description="Kinesin motor" evidence="4">
    <location>
        <begin position="1"/>
        <end position="103"/>
    </location>
</feature>
<dbReference type="GO" id="GO:0003777">
    <property type="term" value="F:microtubule motor activity"/>
    <property type="evidence" value="ECO:0007669"/>
    <property type="project" value="InterPro"/>
</dbReference>
<feature type="binding site" evidence="3">
    <location>
        <begin position="66"/>
        <end position="73"/>
    </location>
    <ligand>
        <name>ATP</name>
        <dbReference type="ChEBI" id="CHEBI:30616"/>
    </ligand>
</feature>
<dbReference type="EMBL" id="SWLB01000011">
    <property type="protein sequence ID" value="KAF3332480.1"/>
    <property type="molecule type" value="Genomic_DNA"/>
</dbReference>
<comment type="similarity">
    <text evidence="3">Belongs to the TRAFAC class myosin-kinesin ATPase superfamily. Kinesin family.</text>
</comment>
<dbReference type="OrthoDB" id="3176171at2759"/>
<evidence type="ECO:0000259" key="4">
    <source>
        <dbReference type="PROSITE" id="PS50067"/>
    </source>
</evidence>
<accession>A0A833QSG5</accession>
<dbReference type="SUPFAM" id="SSF52540">
    <property type="entry name" value="P-loop containing nucleoside triphosphate hydrolases"/>
    <property type="match status" value="1"/>
</dbReference>
<organism evidence="5 6">
    <name type="scientific">Carex littledalei</name>
    <dbReference type="NCBI Taxonomy" id="544730"/>
    <lineage>
        <taxon>Eukaryota</taxon>
        <taxon>Viridiplantae</taxon>
        <taxon>Streptophyta</taxon>
        <taxon>Embryophyta</taxon>
        <taxon>Tracheophyta</taxon>
        <taxon>Spermatophyta</taxon>
        <taxon>Magnoliopsida</taxon>
        <taxon>Liliopsida</taxon>
        <taxon>Poales</taxon>
        <taxon>Cyperaceae</taxon>
        <taxon>Cyperoideae</taxon>
        <taxon>Cariceae</taxon>
        <taxon>Carex</taxon>
        <taxon>Carex subgen. Euthyceras</taxon>
    </lineage>
</organism>